<keyword evidence="6 11" id="KW-0630">Potassium</keyword>
<feature type="region of interest" description="Disordered" evidence="12">
    <location>
        <begin position="1"/>
        <end position="26"/>
    </location>
</feature>
<feature type="compositionally biased region" description="Basic and acidic residues" evidence="12">
    <location>
        <begin position="1"/>
        <end position="22"/>
    </location>
</feature>
<feature type="domain" description="Inward rectifier potassium channel C-terminal" evidence="14">
    <location>
        <begin position="245"/>
        <end position="345"/>
    </location>
</feature>
<dbReference type="Gene3D" id="1.10.287.70">
    <property type="match status" value="1"/>
</dbReference>
<evidence type="ECO:0000313" key="16">
    <source>
        <dbReference type="Proteomes" id="UP001497512"/>
    </source>
</evidence>
<feature type="compositionally biased region" description="Polar residues" evidence="12">
    <location>
        <begin position="365"/>
        <end position="374"/>
    </location>
</feature>
<evidence type="ECO:0000256" key="3">
    <source>
        <dbReference type="ARBA" id="ARBA00022538"/>
    </source>
</evidence>
<dbReference type="InterPro" id="IPR013518">
    <property type="entry name" value="K_chnl_inward-rec_Kir_cyto"/>
</dbReference>
<keyword evidence="8 11" id="KW-0406">Ion transport</keyword>
<dbReference type="InterPro" id="IPR016449">
    <property type="entry name" value="K_chnl_inward-rec_Kir"/>
</dbReference>
<evidence type="ECO:0000259" key="14">
    <source>
        <dbReference type="Pfam" id="PF17655"/>
    </source>
</evidence>
<sequence>MSSKMWKEKKEWVRPDDSEPPPRLKGKAALRSVKVQQEESMMSRVYNAYIYTLRLPLHLFFLIMLSSPVLLSVIFTGLYLLDLEGLYIPQDHQPHAESLQQQHQIHKTSTSLSLWEVFYVLCGGEDRFKIFIFSLSLSTTFGGTRVEARSPYTLLLANLNTLMAQLIFVFLSGAVFHRLSQPSEPIRWSQVALITSDKFTEHSFKKLHPDEKPPKSFLLRLNLTNPTDMVLIDCKFQLVYRRFLTSPGQLSPYITTVPLKLMHAEVAYLRYALVVRHVIDDESPLYGLDIEAFKAQDASFTITVSGVERSSMQTVFSERLYAVADGDVLWDRQFEDQIHTDQYGRSVFYSNRLSRLKHLEVAGDVNTQDDASNNNHRKKPKVQ</sequence>
<gene>
    <name evidence="15" type="ORF">CSSPTR1EN2_LOCUS9897</name>
</gene>
<dbReference type="SUPFAM" id="SSF81296">
    <property type="entry name" value="E set domains"/>
    <property type="match status" value="1"/>
</dbReference>
<evidence type="ECO:0000256" key="9">
    <source>
        <dbReference type="ARBA" id="ARBA00023136"/>
    </source>
</evidence>
<dbReference type="Gene3D" id="2.60.40.1400">
    <property type="entry name" value="G protein-activated inward rectifier potassium channel 1"/>
    <property type="match status" value="1"/>
</dbReference>
<keyword evidence="10 11" id="KW-0407">Ion channel</keyword>
<feature type="region of interest" description="Disordered" evidence="12">
    <location>
        <begin position="364"/>
        <end position="383"/>
    </location>
</feature>
<name>A0ABP0U1E3_9BRYO</name>
<keyword evidence="5 11" id="KW-0851">Voltage-gated channel</keyword>
<keyword evidence="2 11" id="KW-0813">Transport</keyword>
<accession>A0ABP0U1E3</accession>
<reference evidence="15" key="1">
    <citation type="submission" date="2024-02" db="EMBL/GenBank/DDBJ databases">
        <authorList>
            <consortium name="ELIXIR-Norway"/>
            <consortium name="Elixir Norway"/>
        </authorList>
    </citation>
    <scope>NUCLEOTIDE SEQUENCE</scope>
</reference>
<evidence type="ECO:0000256" key="10">
    <source>
        <dbReference type="ARBA" id="ARBA00023303"/>
    </source>
</evidence>
<keyword evidence="7 13" id="KW-1133">Transmembrane helix</keyword>
<evidence type="ECO:0000256" key="7">
    <source>
        <dbReference type="ARBA" id="ARBA00022989"/>
    </source>
</evidence>
<dbReference type="PANTHER" id="PTHR11767">
    <property type="entry name" value="INWARD RECTIFIER POTASSIUM CHANNEL"/>
    <property type="match status" value="1"/>
</dbReference>
<dbReference type="PANTHER" id="PTHR11767:SF105">
    <property type="entry name" value="INWARD RECTIFIER POTASSIUM CHANNEL C-TERMINAL DOMAIN-CONTAINING PROTEIN"/>
    <property type="match status" value="1"/>
</dbReference>
<evidence type="ECO:0000256" key="8">
    <source>
        <dbReference type="ARBA" id="ARBA00023065"/>
    </source>
</evidence>
<keyword evidence="16" id="KW-1185">Reference proteome</keyword>
<evidence type="ECO:0000256" key="4">
    <source>
        <dbReference type="ARBA" id="ARBA00022692"/>
    </source>
</evidence>
<comment type="similarity">
    <text evidence="11">Belongs to the inward rectifier-type potassium channel (TC 1.A.2.1) family.</text>
</comment>
<evidence type="ECO:0000256" key="6">
    <source>
        <dbReference type="ARBA" id="ARBA00022958"/>
    </source>
</evidence>
<evidence type="ECO:0000256" key="2">
    <source>
        <dbReference type="ARBA" id="ARBA00022448"/>
    </source>
</evidence>
<evidence type="ECO:0000256" key="1">
    <source>
        <dbReference type="ARBA" id="ARBA00004141"/>
    </source>
</evidence>
<feature type="transmembrane region" description="Helical" evidence="13">
    <location>
        <begin position="59"/>
        <end position="81"/>
    </location>
</feature>
<keyword evidence="3 11" id="KW-0633">Potassium transport</keyword>
<evidence type="ECO:0000313" key="15">
    <source>
        <dbReference type="EMBL" id="CAK9209608.1"/>
    </source>
</evidence>
<evidence type="ECO:0000256" key="11">
    <source>
        <dbReference type="RuleBase" id="RU003822"/>
    </source>
</evidence>
<dbReference type="EMBL" id="OZ019909">
    <property type="protein sequence ID" value="CAK9209608.1"/>
    <property type="molecule type" value="Genomic_DNA"/>
</dbReference>
<evidence type="ECO:0000256" key="12">
    <source>
        <dbReference type="SAM" id="MobiDB-lite"/>
    </source>
</evidence>
<evidence type="ECO:0000256" key="13">
    <source>
        <dbReference type="SAM" id="Phobius"/>
    </source>
</evidence>
<evidence type="ECO:0000256" key="5">
    <source>
        <dbReference type="ARBA" id="ARBA00022882"/>
    </source>
</evidence>
<organism evidence="15 16">
    <name type="scientific">Sphagnum troendelagicum</name>
    <dbReference type="NCBI Taxonomy" id="128251"/>
    <lineage>
        <taxon>Eukaryota</taxon>
        <taxon>Viridiplantae</taxon>
        <taxon>Streptophyta</taxon>
        <taxon>Embryophyta</taxon>
        <taxon>Bryophyta</taxon>
        <taxon>Sphagnophytina</taxon>
        <taxon>Sphagnopsida</taxon>
        <taxon>Sphagnales</taxon>
        <taxon>Sphagnaceae</taxon>
        <taxon>Sphagnum</taxon>
    </lineage>
</organism>
<keyword evidence="9 13" id="KW-0472">Membrane</keyword>
<dbReference type="Pfam" id="PF17655">
    <property type="entry name" value="IRK_C"/>
    <property type="match status" value="1"/>
</dbReference>
<proteinExistence type="inferred from homology"/>
<dbReference type="Proteomes" id="UP001497512">
    <property type="component" value="Chromosome 17"/>
</dbReference>
<dbReference type="InterPro" id="IPR014756">
    <property type="entry name" value="Ig_E-set"/>
</dbReference>
<protein>
    <recommendedName>
        <fullName evidence="14">Inward rectifier potassium channel C-terminal domain-containing protein</fullName>
    </recommendedName>
</protein>
<keyword evidence="4 11" id="KW-0812">Transmembrane</keyword>
<dbReference type="InterPro" id="IPR041647">
    <property type="entry name" value="IRK_C"/>
</dbReference>
<comment type="subcellular location">
    <subcellularLocation>
        <location evidence="1 11">Membrane</location>
        <topology evidence="1 11">Multi-pass membrane protein</topology>
    </subcellularLocation>
</comment>